<keyword evidence="13" id="KW-0539">Nucleus</keyword>
<feature type="region of interest" description="Disordered" evidence="16">
    <location>
        <begin position="634"/>
        <end position="707"/>
    </location>
</feature>
<evidence type="ECO:0000256" key="8">
    <source>
        <dbReference type="ARBA" id="ARBA00022603"/>
    </source>
</evidence>
<feature type="region of interest" description="Disordered" evidence="16">
    <location>
        <begin position="1"/>
        <end position="117"/>
    </location>
</feature>
<dbReference type="SUPFAM" id="SSF82199">
    <property type="entry name" value="SET domain"/>
    <property type="match status" value="1"/>
</dbReference>
<dbReference type="CDD" id="cd19172">
    <property type="entry name" value="SET_SETD2"/>
    <property type="match status" value="1"/>
</dbReference>
<dbReference type="InterPro" id="IPR001202">
    <property type="entry name" value="WW_dom"/>
</dbReference>
<comment type="catalytic activity">
    <reaction evidence="15">
        <text>L-lysyl(36)-[histone H3] + 3 S-adenosyl-L-methionine = N(6),N(6),N(6)-trimethyl-L-lysyl(36)-[histone H3] + 3 S-adenosyl-L-homocysteine + 3 H(+)</text>
        <dbReference type="Rhea" id="RHEA:60324"/>
        <dbReference type="Rhea" id="RHEA-COMP:9785"/>
        <dbReference type="Rhea" id="RHEA-COMP:15536"/>
        <dbReference type="ChEBI" id="CHEBI:15378"/>
        <dbReference type="ChEBI" id="CHEBI:29969"/>
        <dbReference type="ChEBI" id="CHEBI:57856"/>
        <dbReference type="ChEBI" id="CHEBI:59789"/>
        <dbReference type="ChEBI" id="CHEBI:61961"/>
        <dbReference type="EC" id="2.1.1.359"/>
    </reaction>
</comment>
<dbReference type="PROSITE" id="PS01159">
    <property type="entry name" value="WW_DOMAIN_1"/>
    <property type="match status" value="1"/>
</dbReference>
<dbReference type="InterPro" id="IPR035441">
    <property type="entry name" value="TFIIS/LEDGF_dom_sf"/>
</dbReference>
<evidence type="ECO:0000313" key="21">
    <source>
        <dbReference type="EMBL" id="KAF2250497.1"/>
    </source>
</evidence>
<dbReference type="InterPro" id="IPR006560">
    <property type="entry name" value="AWS_dom"/>
</dbReference>
<dbReference type="Proteomes" id="UP000800094">
    <property type="component" value="Unassembled WGS sequence"/>
</dbReference>
<dbReference type="InterPro" id="IPR036020">
    <property type="entry name" value="WW_dom_sf"/>
</dbReference>
<dbReference type="SUPFAM" id="SSF51045">
    <property type="entry name" value="WW domain"/>
    <property type="match status" value="1"/>
</dbReference>
<gene>
    <name evidence="21" type="ORF">BU26DRAFT_264426</name>
</gene>
<organism evidence="21 22">
    <name type="scientific">Trematosphaeria pertusa</name>
    <dbReference type="NCBI Taxonomy" id="390896"/>
    <lineage>
        <taxon>Eukaryota</taxon>
        <taxon>Fungi</taxon>
        <taxon>Dikarya</taxon>
        <taxon>Ascomycota</taxon>
        <taxon>Pezizomycotina</taxon>
        <taxon>Dothideomycetes</taxon>
        <taxon>Pleosporomycetidae</taxon>
        <taxon>Pleosporales</taxon>
        <taxon>Massarineae</taxon>
        <taxon>Trematosphaeriaceae</taxon>
        <taxon>Trematosphaeria</taxon>
    </lineage>
</organism>
<dbReference type="AlphaFoldDB" id="A0A6A6IJZ1"/>
<sequence length="962" mass="106911">MSDGESEKKTAQLEPELRDMKIEEGAPAEEEGENADTIRVKVEGNADRTPTPLHVLPRINSRSKSQSPIKQQGSGASSPDPDAHEEVLGGDITLKMEPGKAPKLSRTASQKVVSRPPPLYLDHPDVTEAAKQTFVVLPENTYANKYIGTTEHALECDCSEEWDPVERINRACGDDSDCINRATKMECVGDCSCGSKCQNQRFQRKQYANVTVIKTDKKGFGLRANADLKAGDFVFEYIGEIIDERAFRRRMVQYDEEGIKHFYFMSLTKGEFVDATKKGNLGRFCNHSCNPNCFVDKWVVGDKLRMGIFAERKIKAGEELVFNYNVDRYGADPQPCYCGEPNCTGFIGGRTQTDNATKLSHATIEALGIDDGDGWDTAVAKKPRKKKVSEDDEEYVNELQPKSLEEDGVTKVMAALRLCTEKWIAVKLLDRIQKSRDEKVGHRVIRMHGYEILKTTITTWKDDTNVVLQVLDILHKLPRITRNKIQDSKIEEAIQKVKDECDDERVVDSANELLEAWSKLEIAYRIPRMKRDPNASTPVRAEHHFERRERGRERSRSRSKSPSISAPKGPSGAPSGAPSGPRGFNAPRGPAGFFNPPRPPHRPRPHPTPLPPGWFQAASENGATYYYNATGSTQWTRPTLPANQPPPPPPKAKSDTQLLQDIISSITANVTPSNQASASTTPQPATEELKEKKSKGEKWRSLPQDKQEKLYEANISRHVLTVTSRYRKELEKDDVKRLSKEVAKKLVRGDYKSGRVRDPTAPVSSKHEKTIRNYVKDFMDKAVKKKVEREKEKAARGGKTVESKTPETPRGDMKADKTEQDDDVLGLSDDEDMKTLGVSPAESSATDLKRKREEDGSLASPKKTRTEMPPAPPPPPPPPLSADDMPMDMEESSLTPLEDSVDPTSEGDTNGVVVNGRWKLTQDNLPSPMQLATPPTNGSCEHGGYANGDGNNKRLIAVNGGL</sequence>
<dbReference type="Pfam" id="PF17907">
    <property type="entry name" value="AWS"/>
    <property type="match status" value="1"/>
</dbReference>
<evidence type="ECO:0000256" key="6">
    <source>
        <dbReference type="ARBA" id="ARBA00022454"/>
    </source>
</evidence>
<feature type="region of interest" description="Disordered" evidence="16">
    <location>
        <begin position="751"/>
        <end position="770"/>
    </location>
</feature>
<evidence type="ECO:0000256" key="15">
    <source>
        <dbReference type="ARBA" id="ARBA00047545"/>
    </source>
</evidence>
<keyword evidence="10" id="KW-0949">S-adenosyl-L-methionine</keyword>
<dbReference type="InterPro" id="IPR050777">
    <property type="entry name" value="SET2_Histone-Lys_MeTrsfase"/>
</dbReference>
<keyword evidence="9" id="KW-0808">Transferase</keyword>
<evidence type="ECO:0000256" key="1">
    <source>
        <dbReference type="ARBA" id="ARBA00003901"/>
    </source>
</evidence>
<feature type="compositionally biased region" description="Basic and acidic residues" evidence="16">
    <location>
        <begin position="786"/>
        <end position="818"/>
    </location>
</feature>
<feature type="domain" description="AWS" evidence="20">
    <location>
        <begin position="151"/>
        <end position="206"/>
    </location>
</feature>
<dbReference type="Pfam" id="PF00856">
    <property type="entry name" value="SET"/>
    <property type="match status" value="1"/>
</dbReference>
<dbReference type="CDD" id="cd00201">
    <property type="entry name" value="WW"/>
    <property type="match status" value="1"/>
</dbReference>
<evidence type="ECO:0000256" key="12">
    <source>
        <dbReference type="ARBA" id="ARBA00023163"/>
    </source>
</evidence>
<dbReference type="InterPro" id="IPR025788">
    <property type="entry name" value="Set2_fungi"/>
</dbReference>
<dbReference type="PROSITE" id="PS50280">
    <property type="entry name" value="SET"/>
    <property type="match status" value="1"/>
</dbReference>
<dbReference type="InterPro" id="IPR046341">
    <property type="entry name" value="SET_dom_sf"/>
</dbReference>
<evidence type="ECO:0000259" key="20">
    <source>
        <dbReference type="PROSITE" id="PS51215"/>
    </source>
</evidence>
<feature type="compositionally biased region" description="Basic and acidic residues" evidence="16">
    <location>
        <begin position="540"/>
        <end position="556"/>
    </location>
</feature>
<evidence type="ECO:0000256" key="16">
    <source>
        <dbReference type="SAM" id="MobiDB-lite"/>
    </source>
</evidence>
<dbReference type="InterPro" id="IPR013257">
    <property type="entry name" value="SRI"/>
</dbReference>
<feature type="compositionally biased region" description="Basic and acidic residues" evidence="16">
    <location>
        <begin position="1"/>
        <end position="24"/>
    </location>
</feature>
<dbReference type="FunFam" id="1.10.1740.100:FF:000002">
    <property type="entry name" value="Histone-lysine N-methyltransferase"/>
    <property type="match status" value="1"/>
</dbReference>
<dbReference type="GO" id="GO:0005694">
    <property type="term" value="C:chromosome"/>
    <property type="evidence" value="ECO:0007669"/>
    <property type="project" value="UniProtKB-SubCell"/>
</dbReference>
<dbReference type="OrthoDB" id="422362at2759"/>
<feature type="compositionally biased region" description="Pro residues" evidence="16">
    <location>
        <begin position="869"/>
        <end position="880"/>
    </location>
</feature>
<evidence type="ECO:0000256" key="3">
    <source>
        <dbReference type="ARBA" id="ARBA00004286"/>
    </source>
</evidence>
<feature type="domain" description="SET" evidence="18">
    <location>
        <begin position="208"/>
        <end position="325"/>
    </location>
</feature>
<dbReference type="PROSITE" id="PS51568">
    <property type="entry name" value="SAM_MT43_SET2_1"/>
    <property type="match status" value="1"/>
</dbReference>
<keyword evidence="12" id="KW-0804">Transcription</keyword>
<evidence type="ECO:0000256" key="14">
    <source>
        <dbReference type="ARBA" id="ARBA00030091"/>
    </source>
</evidence>
<name>A0A6A6IJZ1_9PLEO</name>
<dbReference type="InterPro" id="IPR003616">
    <property type="entry name" value="Post-SET_dom"/>
</dbReference>
<dbReference type="EC" id="2.1.1.359" evidence="4"/>
<dbReference type="PROSITE" id="PS50020">
    <property type="entry name" value="WW_DOMAIN_2"/>
    <property type="match status" value="1"/>
</dbReference>
<dbReference type="SMART" id="SM00570">
    <property type="entry name" value="AWS"/>
    <property type="match status" value="1"/>
</dbReference>
<dbReference type="GO" id="GO:0140955">
    <property type="term" value="F:histone H3K36 trimethyltransferase activity"/>
    <property type="evidence" value="ECO:0007669"/>
    <property type="project" value="UniProtKB-EC"/>
</dbReference>
<evidence type="ECO:0000256" key="10">
    <source>
        <dbReference type="ARBA" id="ARBA00022691"/>
    </source>
</evidence>
<dbReference type="PROSITE" id="PS50868">
    <property type="entry name" value="POST_SET"/>
    <property type="match status" value="1"/>
</dbReference>
<evidence type="ECO:0000256" key="9">
    <source>
        <dbReference type="ARBA" id="ARBA00022679"/>
    </source>
</evidence>
<evidence type="ECO:0000259" key="18">
    <source>
        <dbReference type="PROSITE" id="PS50280"/>
    </source>
</evidence>
<proteinExistence type="predicted"/>
<keyword evidence="6" id="KW-0158">Chromosome</keyword>
<dbReference type="SMART" id="SM00456">
    <property type="entry name" value="WW"/>
    <property type="match status" value="1"/>
</dbReference>
<dbReference type="Pfam" id="PF08711">
    <property type="entry name" value="Med26"/>
    <property type="match status" value="1"/>
</dbReference>
<keyword evidence="7" id="KW-0678">Repressor</keyword>
<evidence type="ECO:0000256" key="2">
    <source>
        <dbReference type="ARBA" id="ARBA00004123"/>
    </source>
</evidence>
<feature type="region of interest" description="Disordered" evidence="16">
    <location>
        <begin position="531"/>
        <end position="617"/>
    </location>
</feature>
<dbReference type="InterPro" id="IPR017923">
    <property type="entry name" value="TFIIS_N"/>
</dbReference>
<dbReference type="Gene3D" id="2.20.70.10">
    <property type="match status" value="1"/>
</dbReference>
<dbReference type="PROSITE" id="PS51215">
    <property type="entry name" value="AWS"/>
    <property type="match status" value="1"/>
</dbReference>
<feature type="compositionally biased region" description="Basic and acidic residues" evidence="16">
    <location>
        <begin position="36"/>
        <end position="46"/>
    </location>
</feature>
<dbReference type="InterPro" id="IPR044437">
    <property type="entry name" value="SETD2/Set2_SET"/>
</dbReference>
<reference evidence="21" key="1">
    <citation type="journal article" date="2020" name="Stud. Mycol.">
        <title>101 Dothideomycetes genomes: a test case for predicting lifestyles and emergence of pathogens.</title>
        <authorList>
            <person name="Haridas S."/>
            <person name="Albert R."/>
            <person name="Binder M."/>
            <person name="Bloem J."/>
            <person name="Labutti K."/>
            <person name="Salamov A."/>
            <person name="Andreopoulos B."/>
            <person name="Baker S."/>
            <person name="Barry K."/>
            <person name="Bills G."/>
            <person name="Bluhm B."/>
            <person name="Cannon C."/>
            <person name="Castanera R."/>
            <person name="Culley D."/>
            <person name="Daum C."/>
            <person name="Ezra D."/>
            <person name="Gonzalez J."/>
            <person name="Henrissat B."/>
            <person name="Kuo A."/>
            <person name="Liang C."/>
            <person name="Lipzen A."/>
            <person name="Lutzoni F."/>
            <person name="Magnuson J."/>
            <person name="Mondo S."/>
            <person name="Nolan M."/>
            <person name="Ohm R."/>
            <person name="Pangilinan J."/>
            <person name="Park H.-J."/>
            <person name="Ramirez L."/>
            <person name="Alfaro M."/>
            <person name="Sun H."/>
            <person name="Tritt A."/>
            <person name="Yoshinaga Y."/>
            <person name="Zwiers L.-H."/>
            <person name="Turgeon B."/>
            <person name="Goodwin S."/>
            <person name="Spatafora J."/>
            <person name="Crous P."/>
            <person name="Grigoriev I."/>
        </authorList>
    </citation>
    <scope>NUCLEOTIDE SEQUENCE</scope>
    <source>
        <strain evidence="21">CBS 122368</strain>
    </source>
</reference>
<dbReference type="Pfam" id="PF00397">
    <property type="entry name" value="WW"/>
    <property type="match status" value="1"/>
</dbReference>
<dbReference type="Gene3D" id="1.10.1740.100">
    <property type="entry name" value="Set2, Rpb1 interacting domain"/>
    <property type="match status" value="1"/>
</dbReference>
<dbReference type="SMART" id="SM00508">
    <property type="entry name" value="PostSET"/>
    <property type="match status" value="1"/>
</dbReference>
<dbReference type="Pfam" id="PF08236">
    <property type="entry name" value="SRI"/>
    <property type="match status" value="1"/>
</dbReference>
<evidence type="ECO:0000259" key="17">
    <source>
        <dbReference type="PROSITE" id="PS50020"/>
    </source>
</evidence>
<dbReference type="GO" id="GO:0032259">
    <property type="term" value="P:methylation"/>
    <property type="evidence" value="ECO:0007669"/>
    <property type="project" value="UniProtKB-KW"/>
</dbReference>
<keyword evidence="8" id="KW-0489">Methyltransferase</keyword>
<evidence type="ECO:0000256" key="11">
    <source>
        <dbReference type="ARBA" id="ARBA00023015"/>
    </source>
</evidence>
<evidence type="ECO:0000256" key="5">
    <source>
        <dbReference type="ARBA" id="ARBA00018028"/>
    </source>
</evidence>
<dbReference type="GO" id="GO:0005634">
    <property type="term" value="C:nucleus"/>
    <property type="evidence" value="ECO:0007669"/>
    <property type="project" value="UniProtKB-SubCell"/>
</dbReference>
<dbReference type="FunFam" id="2.170.270.10:FF:000033">
    <property type="entry name" value="Histone-lysine N-methyltransferase"/>
    <property type="match status" value="1"/>
</dbReference>
<dbReference type="InterPro" id="IPR038190">
    <property type="entry name" value="SRI_sf"/>
</dbReference>
<dbReference type="SUPFAM" id="SSF47676">
    <property type="entry name" value="Conserved domain common to transcription factors TFIIS, elongin A, CRSP70"/>
    <property type="match status" value="1"/>
</dbReference>
<feature type="domain" description="WW" evidence="17">
    <location>
        <begin position="608"/>
        <end position="640"/>
    </location>
</feature>
<evidence type="ECO:0000256" key="4">
    <source>
        <dbReference type="ARBA" id="ARBA00012178"/>
    </source>
</evidence>
<dbReference type="InterPro" id="IPR001214">
    <property type="entry name" value="SET_dom"/>
</dbReference>
<feature type="compositionally biased region" description="Low complexity" evidence="16">
    <location>
        <begin position="560"/>
        <end position="581"/>
    </location>
</feature>
<keyword evidence="22" id="KW-1185">Reference proteome</keyword>
<dbReference type="GeneID" id="54574624"/>
<evidence type="ECO:0000256" key="13">
    <source>
        <dbReference type="ARBA" id="ARBA00023242"/>
    </source>
</evidence>
<keyword evidence="11" id="KW-0805">Transcription regulation</keyword>
<dbReference type="GO" id="GO:0006355">
    <property type="term" value="P:regulation of DNA-templated transcription"/>
    <property type="evidence" value="ECO:0007669"/>
    <property type="project" value="InterPro"/>
</dbReference>
<feature type="compositionally biased region" description="Basic and acidic residues" evidence="16">
    <location>
        <begin position="687"/>
        <end position="707"/>
    </location>
</feature>
<evidence type="ECO:0000313" key="22">
    <source>
        <dbReference type="Proteomes" id="UP000800094"/>
    </source>
</evidence>
<feature type="compositionally biased region" description="Polar residues" evidence="16">
    <location>
        <begin position="60"/>
        <end position="77"/>
    </location>
</feature>
<dbReference type="RefSeq" id="XP_033685501.1">
    <property type="nucleotide sequence ID" value="XM_033821294.1"/>
</dbReference>
<feature type="domain" description="Post-SET" evidence="19">
    <location>
        <begin position="332"/>
        <end position="348"/>
    </location>
</feature>
<feature type="compositionally biased region" description="Acidic residues" evidence="16">
    <location>
        <begin position="819"/>
        <end position="832"/>
    </location>
</feature>
<dbReference type="PANTHER" id="PTHR22884">
    <property type="entry name" value="SET DOMAIN PROTEINS"/>
    <property type="match status" value="1"/>
</dbReference>
<comment type="subcellular location">
    <subcellularLocation>
        <location evidence="3">Chromosome</location>
    </subcellularLocation>
    <subcellularLocation>
        <location evidence="2">Nucleus</location>
    </subcellularLocation>
</comment>
<feature type="region of interest" description="Disordered" evidence="16">
    <location>
        <begin position="786"/>
        <end position="912"/>
    </location>
</feature>
<dbReference type="Gene3D" id="2.170.270.10">
    <property type="entry name" value="SET domain"/>
    <property type="match status" value="1"/>
</dbReference>
<feature type="compositionally biased region" description="Polar residues" evidence="16">
    <location>
        <begin position="655"/>
        <end position="684"/>
    </location>
</feature>
<dbReference type="EMBL" id="ML987193">
    <property type="protein sequence ID" value="KAF2250497.1"/>
    <property type="molecule type" value="Genomic_DNA"/>
</dbReference>
<protein>
    <recommendedName>
        <fullName evidence="5">Histone-lysine N-methyltransferase, H3 lysine-36 specific</fullName>
        <ecNumber evidence="4">2.1.1.359</ecNumber>
    </recommendedName>
    <alternativeName>
        <fullName evidence="14">SET domain-containing protein 2</fullName>
    </alternativeName>
</protein>
<dbReference type="SMART" id="SM00317">
    <property type="entry name" value="SET"/>
    <property type="match status" value="1"/>
</dbReference>
<evidence type="ECO:0000259" key="19">
    <source>
        <dbReference type="PROSITE" id="PS50868"/>
    </source>
</evidence>
<accession>A0A6A6IJZ1</accession>
<comment type="function">
    <text evidence="1">Histone methyltransferase that trimethylates histone H3 'Lys-36' forming H3K36me3. Involved in transcription elongation as well as in transcription repression.</text>
</comment>
<evidence type="ECO:0000256" key="7">
    <source>
        <dbReference type="ARBA" id="ARBA00022491"/>
    </source>
</evidence>